<dbReference type="InterPro" id="IPR039425">
    <property type="entry name" value="RNA_pol_sigma-70-like"/>
</dbReference>
<accession>A0ABY3YPF8</accession>
<dbReference type="RefSeq" id="WP_242937420.1">
    <property type="nucleotide sequence ID" value="NZ_CP094326.1"/>
</dbReference>
<evidence type="ECO:0000256" key="4">
    <source>
        <dbReference type="ARBA" id="ARBA00023163"/>
    </source>
</evidence>
<organism evidence="7 8">
    <name type="scientific">Zhouia spongiae</name>
    <dbReference type="NCBI Taxonomy" id="2202721"/>
    <lineage>
        <taxon>Bacteria</taxon>
        <taxon>Pseudomonadati</taxon>
        <taxon>Bacteroidota</taxon>
        <taxon>Flavobacteriia</taxon>
        <taxon>Flavobacteriales</taxon>
        <taxon>Flavobacteriaceae</taxon>
        <taxon>Zhouia</taxon>
    </lineage>
</organism>
<gene>
    <name evidence="7" type="ORF">MQE36_01395</name>
</gene>
<dbReference type="EMBL" id="CP094326">
    <property type="protein sequence ID" value="UNY99018.1"/>
    <property type="molecule type" value="Genomic_DNA"/>
</dbReference>
<evidence type="ECO:0000313" key="7">
    <source>
        <dbReference type="EMBL" id="UNY99018.1"/>
    </source>
</evidence>
<dbReference type="Gene3D" id="1.10.10.10">
    <property type="entry name" value="Winged helix-like DNA-binding domain superfamily/Winged helix DNA-binding domain"/>
    <property type="match status" value="1"/>
</dbReference>
<dbReference type="InterPro" id="IPR013324">
    <property type="entry name" value="RNA_pol_sigma_r3/r4-like"/>
</dbReference>
<dbReference type="InterPro" id="IPR007627">
    <property type="entry name" value="RNA_pol_sigma70_r2"/>
</dbReference>
<evidence type="ECO:0000256" key="2">
    <source>
        <dbReference type="ARBA" id="ARBA00023015"/>
    </source>
</evidence>
<comment type="similarity">
    <text evidence="1">Belongs to the sigma-70 factor family. ECF subfamily.</text>
</comment>
<evidence type="ECO:0000259" key="5">
    <source>
        <dbReference type="Pfam" id="PF04542"/>
    </source>
</evidence>
<dbReference type="SUPFAM" id="SSF88659">
    <property type="entry name" value="Sigma3 and sigma4 domains of RNA polymerase sigma factors"/>
    <property type="match status" value="1"/>
</dbReference>
<dbReference type="Pfam" id="PF08281">
    <property type="entry name" value="Sigma70_r4_2"/>
    <property type="match status" value="1"/>
</dbReference>
<feature type="domain" description="RNA polymerase sigma factor 70 region 4 type 2" evidence="6">
    <location>
        <begin position="124"/>
        <end position="173"/>
    </location>
</feature>
<dbReference type="InterPro" id="IPR013249">
    <property type="entry name" value="RNA_pol_sigma70_r4_t2"/>
</dbReference>
<keyword evidence="4" id="KW-0804">Transcription</keyword>
<name>A0ABY3YPF8_9FLAO</name>
<sequence length="195" mass="22787">MKPLKTDDREAIITLIKKGETEAYKAVFVKYYKQLCVYIMSFTPDKSIAEDVVQTAFIRLWENKSQLREEGSVKGFLYTTAFNELAGIYRKNKKLNDALMDMKYESMHKLIEQDYEILEHKLAQVKQAIDLLPLKCREIFLLCKMDGRSYKEVAKELNISVKTVENQMGKALKIIRDSVDTKVLNLFLLINKFKR</sequence>
<dbReference type="InterPro" id="IPR013325">
    <property type="entry name" value="RNA_pol_sigma_r2"/>
</dbReference>
<evidence type="ECO:0000259" key="6">
    <source>
        <dbReference type="Pfam" id="PF08281"/>
    </source>
</evidence>
<protein>
    <submittedName>
        <fullName evidence="7">RNA polymerase sigma-70 factor</fullName>
    </submittedName>
</protein>
<dbReference type="Pfam" id="PF04542">
    <property type="entry name" value="Sigma70_r2"/>
    <property type="match status" value="1"/>
</dbReference>
<dbReference type="PANTHER" id="PTHR43133">
    <property type="entry name" value="RNA POLYMERASE ECF-TYPE SIGMA FACTO"/>
    <property type="match status" value="1"/>
</dbReference>
<evidence type="ECO:0000256" key="3">
    <source>
        <dbReference type="ARBA" id="ARBA00023082"/>
    </source>
</evidence>
<keyword evidence="3" id="KW-0731">Sigma factor</keyword>
<dbReference type="NCBIfam" id="TIGR02985">
    <property type="entry name" value="Sig70_bacteroi1"/>
    <property type="match status" value="1"/>
</dbReference>
<dbReference type="NCBIfam" id="TIGR02937">
    <property type="entry name" value="sigma70-ECF"/>
    <property type="match status" value="1"/>
</dbReference>
<keyword evidence="8" id="KW-1185">Reference proteome</keyword>
<proteinExistence type="inferred from homology"/>
<evidence type="ECO:0000313" key="8">
    <source>
        <dbReference type="Proteomes" id="UP000829476"/>
    </source>
</evidence>
<dbReference type="InterPro" id="IPR036388">
    <property type="entry name" value="WH-like_DNA-bd_sf"/>
</dbReference>
<dbReference type="InterPro" id="IPR014327">
    <property type="entry name" value="RNA_pol_sigma70_bacteroid"/>
</dbReference>
<dbReference type="Proteomes" id="UP000829476">
    <property type="component" value="Chromosome"/>
</dbReference>
<keyword evidence="2" id="KW-0805">Transcription regulation</keyword>
<dbReference type="PANTHER" id="PTHR43133:SF46">
    <property type="entry name" value="RNA POLYMERASE SIGMA-70 FACTOR ECF SUBFAMILY"/>
    <property type="match status" value="1"/>
</dbReference>
<reference evidence="7 8" key="1">
    <citation type="journal article" date="2018" name="Int. J. Syst. Evol. Microbiol.">
        <title>Zhouia spongiae sp. nov., isolated from a marine sponge.</title>
        <authorList>
            <person name="Zhuang L."/>
            <person name="Lin B."/>
            <person name="Qin F."/>
            <person name="Luo L."/>
        </authorList>
    </citation>
    <scope>NUCLEOTIDE SEQUENCE [LARGE SCALE GENOMIC DNA]</scope>
    <source>
        <strain evidence="7 8">HN-Y44</strain>
    </source>
</reference>
<dbReference type="Gene3D" id="1.10.1740.10">
    <property type="match status" value="1"/>
</dbReference>
<feature type="domain" description="RNA polymerase sigma-70 region 2" evidence="5">
    <location>
        <begin position="29"/>
        <end position="93"/>
    </location>
</feature>
<dbReference type="CDD" id="cd06171">
    <property type="entry name" value="Sigma70_r4"/>
    <property type="match status" value="1"/>
</dbReference>
<dbReference type="SUPFAM" id="SSF88946">
    <property type="entry name" value="Sigma2 domain of RNA polymerase sigma factors"/>
    <property type="match status" value="1"/>
</dbReference>
<evidence type="ECO:0000256" key="1">
    <source>
        <dbReference type="ARBA" id="ARBA00010641"/>
    </source>
</evidence>
<dbReference type="InterPro" id="IPR014284">
    <property type="entry name" value="RNA_pol_sigma-70_dom"/>
</dbReference>